<dbReference type="HOGENOM" id="CLU_002341_7_1_1"/>
<organism evidence="1 2">
    <name type="scientific">Cladophialophora psammophila CBS 110553</name>
    <dbReference type="NCBI Taxonomy" id="1182543"/>
    <lineage>
        <taxon>Eukaryota</taxon>
        <taxon>Fungi</taxon>
        <taxon>Dikarya</taxon>
        <taxon>Ascomycota</taxon>
        <taxon>Pezizomycotina</taxon>
        <taxon>Eurotiomycetes</taxon>
        <taxon>Chaetothyriomycetidae</taxon>
        <taxon>Chaetothyriales</taxon>
        <taxon>Herpotrichiellaceae</taxon>
        <taxon>Cladophialophora</taxon>
    </lineage>
</organism>
<dbReference type="PANTHER" id="PTHR10039">
    <property type="entry name" value="AMELOGENIN"/>
    <property type="match status" value="1"/>
</dbReference>
<sequence length="266" mass="30571">MNFLFQDARTQTAFESKFAGSTVLIITFFCWEVGVDLQKNQLGLLRTLIWQLLESMDLAPSVQIWSNVLKKVSPPLPIVWTQKQLGHVLKSLVQATSFKGLEDQFDVIADTNKIFQDRQKTKICISTRPSASLDSLYKSCPKLRLQDLTEFDIKLYVEDKLVKNLATEDSQRLATLASEEMSELVEMVVDKAEGVFLWVSLAIESLLRGIRKDDDWETLCRRVEQLPEGIFNLYEHMWKRMALDQPLKQRKLLPIYNISGFLAVVP</sequence>
<dbReference type="OrthoDB" id="4158029at2759"/>
<keyword evidence="2" id="KW-1185">Reference proteome</keyword>
<dbReference type="STRING" id="1182543.W9WCL4"/>
<dbReference type="EMBL" id="AMGX01000024">
    <property type="protein sequence ID" value="EXJ65708.1"/>
    <property type="molecule type" value="Genomic_DNA"/>
</dbReference>
<dbReference type="GeneID" id="19195925"/>
<protein>
    <submittedName>
        <fullName evidence="1">Uncharacterized protein</fullName>
    </submittedName>
</protein>
<comment type="caution">
    <text evidence="1">The sequence shown here is derived from an EMBL/GenBank/DDBJ whole genome shotgun (WGS) entry which is preliminary data.</text>
</comment>
<dbReference type="RefSeq" id="XP_007749998.1">
    <property type="nucleotide sequence ID" value="XM_007751808.1"/>
</dbReference>
<gene>
    <name evidence="1" type="ORF">A1O5_11235</name>
</gene>
<evidence type="ECO:0000313" key="1">
    <source>
        <dbReference type="EMBL" id="EXJ65708.1"/>
    </source>
</evidence>
<dbReference type="AlphaFoldDB" id="W9WCL4"/>
<evidence type="ECO:0000313" key="2">
    <source>
        <dbReference type="Proteomes" id="UP000019471"/>
    </source>
</evidence>
<name>W9WCL4_9EURO</name>
<dbReference type="PANTHER" id="PTHR10039:SF5">
    <property type="entry name" value="NACHT DOMAIN-CONTAINING PROTEIN"/>
    <property type="match status" value="1"/>
</dbReference>
<dbReference type="Proteomes" id="UP000019471">
    <property type="component" value="Unassembled WGS sequence"/>
</dbReference>
<accession>W9WCL4</accession>
<proteinExistence type="predicted"/>
<reference evidence="1 2" key="1">
    <citation type="submission" date="2013-03" db="EMBL/GenBank/DDBJ databases">
        <title>The Genome Sequence of Cladophialophora psammophila CBS 110553.</title>
        <authorList>
            <consortium name="The Broad Institute Genomics Platform"/>
            <person name="Cuomo C."/>
            <person name="de Hoog S."/>
            <person name="Gorbushina A."/>
            <person name="Walker B."/>
            <person name="Young S.K."/>
            <person name="Zeng Q."/>
            <person name="Gargeya S."/>
            <person name="Fitzgerald M."/>
            <person name="Haas B."/>
            <person name="Abouelleil A."/>
            <person name="Allen A.W."/>
            <person name="Alvarado L."/>
            <person name="Arachchi H.M."/>
            <person name="Berlin A.M."/>
            <person name="Chapman S.B."/>
            <person name="Gainer-Dewar J."/>
            <person name="Goldberg J."/>
            <person name="Griggs A."/>
            <person name="Gujja S."/>
            <person name="Hansen M."/>
            <person name="Howarth C."/>
            <person name="Imamovic A."/>
            <person name="Ireland A."/>
            <person name="Larimer J."/>
            <person name="McCowan C."/>
            <person name="Murphy C."/>
            <person name="Pearson M."/>
            <person name="Poon T.W."/>
            <person name="Priest M."/>
            <person name="Roberts A."/>
            <person name="Saif S."/>
            <person name="Shea T."/>
            <person name="Sisk P."/>
            <person name="Sykes S."/>
            <person name="Wortman J."/>
            <person name="Nusbaum C."/>
            <person name="Birren B."/>
        </authorList>
    </citation>
    <scope>NUCLEOTIDE SEQUENCE [LARGE SCALE GENOMIC DNA]</scope>
    <source>
        <strain evidence="1 2">CBS 110553</strain>
    </source>
</reference>